<protein>
    <recommendedName>
        <fullName evidence="4">Peptidase S24/S26A/S26B/S26C domain-containing protein</fullName>
    </recommendedName>
</protein>
<dbReference type="EMBL" id="FNEZ01000006">
    <property type="protein sequence ID" value="SDK42001.1"/>
    <property type="molecule type" value="Genomic_DNA"/>
</dbReference>
<keyword evidence="1" id="KW-0805">Transcription regulation</keyword>
<name>A0A1G9BR85_9FLAO</name>
<dbReference type="Gene3D" id="2.10.109.10">
    <property type="entry name" value="Umud Fragment, subunit A"/>
    <property type="match status" value="1"/>
</dbReference>
<evidence type="ECO:0000256" key="2">
    <source>
        <dbReference type="ARBA" id="ARBA00023125"/>
    </source>
</evidence>
<keyword evidence="2" id="KW-0238">DNA-binding</keyword>
<gene>
    <name evidence="5" type="ORF">SAMN04487935_3325</name>
</gene>
<evidence type="ECO:0000256" key="3">
    <source>
        <dbReference type="ARBA" id="ARBA00023163"/>
    </source>
</evidence>
<dbReference type="PANTHER" id="PTHR40661">
    <property type="match status" value="1"/>
</dbReference>
<evidence type="ECO:0000313" key="6">
    <source>
        <dbReference type="Proteomes" id="UP000199580"/>
    </source>
</evidence>
<dbReference type="Pfam" id="PF00717">
    <property type="entry name" value="Peptidase_S24"/>
    <property type="match status" value="1"/>
</dbReference>
<dbReference type="SUPFAM" id="SSF51306">
    <property type="entry name" value="LexA/Signal peptidase"/>
    <property type="match status" value="1"/>
</dbReference>
<dbReference type="CDD" id="cd06529">
    <property type="entry name" value="S24_LexA-like"/>
    <property type="match status" value="1"/>
</dbReference>
<dbReference type="GO" id="GO:0003677">
    <property type="term" value="F:DNA binding"/>
    <property type="evidence" value="ECO:0007669"/>
    <property type="project" value="UniProtKB-KW"/>
</dbReference>
<dbReference type="InterPro" id="IPR039418">
    <property type="entry name" value="LexA-like"/>
</dbReference>
<evidence type="ECO:0000313" key="5">
    <source>
        <dbReference type="EMBL" id="SDK42001.1"/>
    </source>
</evidence>
<accession>A0A1G9BR85</accession>
<dbReference type="OrthoDB" id="796548at2"/>
<feature type="domain" description="Peptidase S24/S26A/S26B/S26C" evidence="4">
    <location>
        <begin position="116"/>
        <end position="235"/>
    </location>
</feature>
<dbReference type="STRING" id="1128970.SAMN04487935_3325"/>
<dbReference type="InterPro" id="IPR036286">
    <property type="entry name" value="LexA/Signal_pep-like_sf"/>
</dbReference>
<dbReference type="AlphaFoldDB" id="A0A1G9BR85"/>
<sequence length="248" mass="28110">MNNENIIDRLDEYMKIKNLNDNQVTKDAGLSNGLIGKSRKAAKGLHSDTIEKILLTYGDLNPVWFLLNRGEILIDDIKIYPEDFHKIDELSEPEKVFKLKTDRLLLEQRIPIYDIEASAGIVGLFNNMDSTTIEPVGYLSIPNLPKSDAALRITGDSMYPLLKSGDIVVYRLIELDIDNIFFGEMYLVSMQISGDDHLSAKWIHKSEKGDSYIKLVSENRHHHPKDVHISKITAMAIIKATVRINSMS</sequence>
<dbReference type="RefSeq" id="WP_091398058.1">
    <property type="nucleotide sequence ID" value="NZ_BKAI01000012.1"/>
</dbReference>
<dbReference type="InterPro" id="IPR015927">
    <property type="entry name" value="Peptidase_S24_S26A/B/C"/>
</dbReference>
<keyword evidence="3" id="KW-0804">Transcription</keyword>
<dbReference type="Proteomes" id="UP000199580">
    <property type="component" value="Unassembled WGS sequence"/>
</dbReference>
<reference evidence="5 6" key="1">
    <citation type="submission" date="2016-10" db="EMBL/GenBank/DDBJ databases">
        <authorList>
            <person name="de Groot N.N."/>
        </authorList>
    </citation>
    <scope>NUCLEOTIDE SEQUENCE [LARGE SCALE GENOMIC DNA]</scope>
    <source>
        <strain evidence="5 6">CGMCC 1.10076</strain>
    </source>
</reference>
<dbReference type="PANTHER" id="PTHR40661:SF1">
    <property type="entry name" value="HTH CRO_C1-TYPE DOMAIN-CONTAINING PROTEIN"/>
    <property type="match status" value="1"/>
</dbReference>
<organism evidence="5 6">
    <name type="scientific">Flavobacterium noncentrifugens</name>
    <dbReference type="NCBI Taxonomy" id="1128970"/>
    <lineage>
        <taxon>Bacteria</taxon>
        <taxon>Pseudomonadati</taxon>
        <taxon>Bacteroidota</taxon>
        <taxon>Flavobacteriia</taxon>
        <taxon>Flavobacteriales</taxon>
        <taxon>Flavobacteriaceae</taxon>
        <taxon>Flavobacterium</taxon>
    </lineage>
</organism>
<proteinExistence type="predicted"/>
<evidence type="ECO:0000256" key="1">
    <source>
        <dbReference type="ARBA" id="ARBA00023015"/>
    </source>
</evidence>
<evidence type="ECO:0000259" key="4">
    <source>
        <dbReference type="Pfam" id="PF00717"/>
    </source>
</evidence>
<keyword evidence="6" id="KW-1185">Reference proteome</keyword>